<dbReference type="OrthoDB" id="3581999at2759"/>
<dbReference type="PANTHER" id="PTHR33481:SF1">
    <property type="entry name" value="ENDONUCLEASE_EXONUCLEASE_PHOSPHATASE DOMAIN-CONTAINING PROTEIN-RELATED"/>
    <property type="match status" value="1"/>
</dbReference>
<evidence type="ECO:0000313" key="3">
    <source>
        <dbReference type="Proteomes" id="UP000249056"/>
    </source>
</evidence>
<dbReference type="EMBL" id="QKRW01000035">
    <property type="protein sequence ID" value="RAL60940.1"/>
    <property type="molecule type" value="Genomic_DNA"/>
</dbReference>
<evidence type="ECO:0000313" key="2">
    <source>
        <dbReference type="EMBL" id="RAL60940.1"/>
    </source>
</evidence>
<comment type="caution">
    <text evidence="2">The sequence shown here is derived from an EMBL/GenBank/DDBJ whole genome shotgun (WGS) entry which is preliminary data.</text>
</comment>
<dbReference type="SUPFAM" id="SSF53098">
    <property type="entry name" value="Ribonuclease H-like"/>
    <property type="match status" value="1"/>
</dbReference>
<reference evidence="2 3" key="1">
    <citation type="submission" date="2018-06" db="EMBL/GenBank/DDBJ databases">
        <title>Genome Sequence of the Brown Rot Fungal Pathogen Monilinia fructigena.</title>
        <authorList>
            <person name="Landi L."/>
            <person name="De Miccolis Angelini R.M."/>
            <person name="Pollastro S."/>
            <person name="Abate D."/>
            <person name="Faretra F."/>
            <person name="Romanazzi G."/>
        </authorList>
    </citation>
    <scope>NUCLEOTIDE SEQUENCE [LARGE SCALE GENOMIC DNA]</scope>
    <source>
        <strain evidence="2 3">Mfrg269</strain>
    </source>
</reference>
<feature type="region of interest" description="Disordered" evidence="1">
    <location>
        <begin position="446"/>
        <end position="473"/>
    </location>
</feature>
<keyword evidence="3" id="KW-1185">Reference proteome</keyword>
<accession>A0A395IKY8</accession>
<dbReference type="Gene3D" id="3.30.420.10">
    <property type="entry name" value="Ribonuclease H-like superfamily/Ribonuclease H"/>
    <property type="match status" value="1"/>
</dbReference>
<organism evidence="2 3">
    <name type="scientific">Monilinia fructigena</name>
    <dbReference type="NCBI Taxonomy" id="38457"/>
    <lineage>
        <taxon>Eukaryota</taxon>
        <taxon>Fungi</taxon>
        <taxon>Dikarya</taxon>
        <taxon>Ascomycota</taxon>
        <taxon>Pezizomycotina</taxon>
        <taxon>Leotiomycetes</taxon>
        <taxon>Helotiales</taxon>
        <taxon>Sclerotiniaceae</taxon>
        <taxon>Monilinia</taxon>
    </lineage>
</organism>
<gene>
    <name evidence="2" type="ORF">DID88_010038</name>
</gene>
<protein>
    <submittedName>
        <fullName evidence="2">Uncharacterized protein</fullName>
    </submittedName>
</protein>
<dbReference type="GO" id="GO:0003676">
    <property type="term" value="F:nucleic acid binding"/>
    <property type="evidence" value="ECO:0007669"/>
    <property type="project" value="InterPro"/>
</dbReference>
<dbReference type="InterPro" id="IPR036397">
    <property type="entry name" value="RNaseH_sf"/>
</dbReference>
<dbReference type="PANTHER" id="PTHR33481">
    <property type="entry name" value="REVERSE TRANSCRIPTASE"/>
    <property type="match status" value="1"/>
</dbReference>
<dbReference type="Proteomes" id="UP000249056">
    <property type="component" value="Unassembled WGS sequence"/>
</dbReference>
<name>A0A395IKY8_9HELO</name>
<dbReference type="AlphaFoldDB" id="A0A395IKY8"/>
<proteinExistence type="predicted"/>
<sequence>MSYTRKAANLITQQRRNGDDRDIVWLEGASLAAWSLSSGADFIGEPGEPTHRAGHTIDLTFSNIPFAETTVRHDLDCGSDHFTLVTLLPGRGQGADGNAGYRLRKQIYRECDQGSREAPTGTAKSAPWWTPACAELHAGYASARRRAAPEQERKWRDMLSTIRNAKRDYWRRVIDSAADDADLYKVVGWHKLAPSLKAPPLIVNGVSIESTKDKAEALLEKVLHRYDDSDDLEYDPLEAEGRRPILPWTTAISLEEVEKSVIGVSSTSPGAEAGLACEATPANRLVLGGPQGYGPARGHVHRGIEDAMRNPTGFAVIPDSVMRWGAENKVAFAPEKLEMIHLSRKRNTNAPSIRVSPELTITPVTAVGDEQPALRWLGVWIDRKLSFKRHVAERSTKALKVARHIKGLAGVRFGPPAASLRKAVVTCVQSSLLYGSEVWYGGRRKPSASHGYNRNRLDVRRRPPTGAPARNPDPTLAACNNKTALRGYAHPRGSTKEAAAEQFNTWWSQLSDNTITVFSDGSEQYKDGAKLVGYGYAIYRGQSLVRTGSGADNSISHVFDAEAIGALKDQFKVGIRWSPGHMGIEGNETADELADAGANEGRMDDDRSAEPTISGIGTTARALADAATSDWWGRCLTGLSASYRKWGTRVLYSGASRTRLPRTLLHRLLAARTAHGDFAQYHRRFGHTDAELNCLCGYAKTPEHLVFCEISQRKFHAWPAKPERPPSRPKEERRYMSAILAHPKLFEDFLTVTQYFAINARAQQTRDLTSPGPQQSYGLPRQNRHSLTAVIAIGRALYNQRTHHTKAPP</sequence>
<dbReference type="InterPro" id="IPR012337">
    <property type="entry name" value="RNaseH-like_sf"/>
</dbReference>
<evidence type="ECO:0000256" key="1">
    <source>
        <dbReference type="SAM" id="MobiDB-lite"/>
    </source>
</evidence>